<accession>W4H8V3</accession>
<dbReference type="RefSeq" id="XP_009820875.1">
    <property type="nucleotide sequence ID" value="XM_009822573.1"/>
</dbReference>
<reference evidence="1" key="1">
    <citation type="submission" date="2013-12" db="EMBL/GenBank/DDBJ databases">
        <title>The Genome Sequence of Aphanomyces astaci APO3.</title>
        <authorList>
            <consortium name="The Broad Institute Genomics Platform"/>
            <person name="Russ C."/>
            <person name="Tyler B."/>
            <person name="van West P."/>
            <person name="Dieguez-Uribeondo J."/>
            <person name="Young S.K."/>
            <person name="Zeng Q."/>
            <person name="Gargeya S."/>
            <person name="Fitzgerald M."/>
            <person name="Abouelleil A."/>
            <person name="Alvarado L."/>
            <person name="Chapman S.B."/>
            <person name="Gainer-Dewar J."/>
            <person name="Goldberg J."/>
            <person name="Griggs A."/>
            <person name="Gujja S."/>
            <person name="Hansen M."/>
            <person name="Howarth C."/>
            <person name="Imamovic A."/>
            <person name="Ireland A."/>
            <person name="Larimer J."/>
            <person name="McCowan C."/>
            <person name="Murphy C."/>
            <person name="Pearson M."/>
            <person name="Poon T.W."/>
            <person name="Priest M."/>
            <person name="Roberts A."/>
            <person name="Saif S."/>
            <person name="Shea T."/>
            <person name="Sykes S."/>
            <person name="Wortman J."/>
            <person name="Nusbaum C."/>
            <person name="Birren B."/>
        </authorList>
    </citation>
    <scope>NUCLEOTIDE SEQUENCE [LARGE SCALE GENOMIC DNA]</scope>
    <source>
        <strain evidence="1">APO3</strain>
    </source>
</reference>
<organism evidence="1">
    <name type="scientific">Aphanomyces astaci</name>
    <name type="common">Crayfish plague agent</name>
    <dbReference type="NCBI Taxonomy" id="112090"/>
    <lineage>
        <taxon>Eukaryota</taxon>
        <taxon>Sar</taxon>
        <taxon>Stramenopiles</taxon>
        <taxon>Oomycota</taxon>
        <taxon>Saprolegniomycetes</taxon>
        <taxon>Saprolegniales</taxon>
        <taxon>Verrucalvaceae</taxon>
        <taxon>Aphanomyces</taxon>
    </lineage>
</organism>
<protein>
    <submittedName>
        <fullName evidence="1">Uncharacterized protein</fullName>
    </submittedName>
</protein>
<evidence type="ECO:0000313" key="1">
    <source>
        <dbReference type="EMBL" id="ETV88475.1"/>
    </source>
</evidence>
<dbReference type="VEuPathDB" id="FungiDB:H257_00065"/>
<dbReference type="GeneID" id="20802061"/>
<proteinExistence type="predicted"/>
<name>W4H8V3_APHAT</name>
<sequence length="109" mass="11844">MDGTQVRVLEEADEVGLVILRNFTHETLERQLAEQQVGCLLEAPDFLKGDGPGAVPMWLLDAARHRRACLLGRQLLPRCFAAGGASVGLLRAGHSERAVHNTLTKQTCA</sequence>
<gene>
    <name evidence="1" type="ORF">H257_00065</name>
</gene>
<dbReference type="EMBL" id="KI913114">
    <property type="protein sequence ID" value="ETV88475.1"/>
    <property type="molecule type" value="Genomic_DNA"/>
</dbReference>
<dbReference type="OrthoDB" id="8963520at2759"/>
<dbReference type="AlphaFoldDB" id="W4H8V3"/>